<reference evidence="4 5" key="1">
    <citation type="submission" date="2020-08" db="EMBL/GenBank/DDBJ databases">
        <title>Sequencing the genomes of 1000 actinobacteria strains.</title>
        <authorList>
            <person name="Klenk H.-P."/>
        </authorList>
    </citation>
    <scope>NUCLEOTIDE SEQUENCE [LARGE SCALE GENOMIC DNA]</scope>
    <source>
        <strain evidence="4 5">DSM 45823</strain>
    </source>
</reference>
<evidence type="ECO:0000256" key="1">
    <source>
        <dbReference type="ARBA" id="ARBA00009013"/>
    </source>
</evidence>
<keyword evidence="5" id="KW-1185">Reference proteome</keyword>
<evidence type="ECO:0000256" key="2">
    <source>
        <dbReference type="RuleBase" id="RU003749"/>
    </source>
</evidence>
<dbReference type="NCBIfam" id="TIGR00377">
    <property type="entry name" value="ant_ant_sig"/>
    <property type="match status" value="1"/>
</dbReference>
<gene>
    <name evidence="4" type="ORF">HNR21_005293</name>
</gene>
<dbReference type="EMBL" id="JACJII010000001">
    <property type="protein sequence ID" value="MBA9006411.1"/>
    <property type="molecule type" value="Genomic_DNA"/>
</dbReference>
<accession>A0A7W3N2L3</accession>
<organism evidence="4 5">
    <name type="scientific">Thermomonospora cellulosilytica</name>
    <dbReference type="NCBI Taxonomy" id="1411118"/>
    <lineage>
        <taxon>Bacteria</taxon>
        <taxon>Bacillati</taxon>
        <taxon>Actinomycetota</taxon>
        <taxon>Actinomycetes</taxon>
        <taxon>Streptosporangiales</taxon>
        <taxon>Thermomonosporaceae</taxon>
        <taxon>Thermomonospora</taxon>
    </lineage>
</organism>
<dbReference type="InterPro" id="IPR058548">
    <property type="entry name" value="MlaB-like_STAS"/>
</dbReference>
<name>A0A7W3N2L3_9ACTN</name>
<dbReference type="AlphaFoldDB" id="A0A7W3N2L3"/>
<evidence type="ECO:0000313" key="5">
    <source>
        <dbReference type="Proteomes" id="UP000539313"/>
    </source>
</evidence>
<evidence type="ECO:0000259" key="3">
    <source>
        <dbReference type="PROSITE" id="PS50801"/>
    </source>
</evidence>
<dbReference type="RefSeq" id="WP_157995985.1">
    <property type="nucleotide sequence ID" value="NZ_JACJII010000001.1"/>
</dbReference>
<dbReference type="CDD" id="cd07043">
    <property type="entry name" value="STAS_anti-anti-sigma_factors"/>
    <property type="match status" value="1"/>
</dbReference>
<protein>
    <recommendedName>
        <fullName evidence="2">Anti-sigma factor antagonist</fullName>
    </recommendedName>
</protein>
<dbReference type="InterPro" id="IPR002645">
    <property type="entry name" value="STAS_dom"/>
</dbReference>
<dbReference type="PANTHER" id="PTHR33495:SF2">
    <property type="entry name" value="ANTI-SIGMA FACTOR ANTAGONIST TM_1081-RELATED"/>
    <property type="match status" value="1"/>
</dbReference>
<comment type="similarity">
    <text evidence="1 2">Belongs to the anti-sigma-factor antagonist family.</text>
</comment>
<dbReference type="Pfam" id="PF13466">
    <property type="entry name" value="STAS_2"/>
    <property type="match status" value="1"/>
</dbReference>
<dbReference type="Proteomes" id="UP000539313">
    <property type="component" value="Unassembled WGS sequence"/>
</dbReference>
<dbReference type="Gene3D" id="3.30.750.24">
    <property type="entry name" value="STAS domain"/>
    <property type="match status" value="1"/>
</dbReference>
<dbReference type="SUPFAM" id="SSF52091">
    <property type="entry name" value="SpoIIaa-like"/>
    <property type="match status" value="1"/>
</dbReference>
<evidence type="ECO:0000313" key="4">
    <source>
        <dbReference type="EMBL" id="MBA9006411.1"/>
    </source>
</evidence>
<comment type="caution">
    <text evidence="4">The sequence shown here is derived from an EMBL/GenBank/DDBJ whole genome shotgun (WGS) entry which is preliminary data.</text>
</comment>
<dbReference type="InterPro" id="IPR003658">
    <property type="entry name" value="Anti-sigma_ant"/>
</dbReference>
<feature type="domain" description="STAS" evidence="3">
    <location>
        <begin position="9"/>
        <end position="112"/>
    </location>
</feature>
<dbReference type="InterPro" id="IPR036513">
    <property type="entry name" value="STAS_dom_sf"/>
</dbReference>
<dbReference type="GO" id="GO:0043856">
    <property type="term" value="F:anti-sigma factor antagonist activity"/>
    <property type="evidence" value="ECO:0007669"/>
    <property type="project" value="InterPro"/>
</dbReference>
<dbReference type="PROSITE" id="PS50801">
    <property type="entry name" value="STAS"/>
    <property type="match status" value="1"/>
</dbReference>
<dbReference type="PANTHER" id="PTHR33495">
    <property type="entry name" value="ANTI-SIGMA FACTOR ANTAGONIST TM_1081-RELATED-RELATED"/>
    <property type="match status" value="1"/>
</dbReference>
<proteinExistence type="inferred from homology"/>
<sequence length="112" mass="12143">MTFRKELDFSVAVLRHQDRAVVYVAGDIDLHTNGHLRQALTGLIEERASQVIVDLREVGFFGSDALRVLADAQAAAEAADVSLTLAAVPPGVLRIMEITGMDGAFRIRPAWA</sequence>